<sequence length="149" mass="17204">MHKNSRQIRKIKVKVVKAMMALFYCCALKTAFGQEKIKEIAFHLYTDSLKKGTYNYINVDALLANDRWLPLDTSRITFSSSVGQWFGNNLLVDTSFSKDSVVVKAFYKESPIMVIEKVIFIKKNKDPQSLPSMEDVMQGDNKRSQKRRN</sequence>
<name>A0A2W5GQ01_9SPHI</name>
<organism evidence="2 3">
    <name type="scientific">Pseudopedobacter saltans</name>
    <dbReference type="NCBI Taxonomy" id="151895"/>
    <lineage>
        <taxon>Bacteria</taxon>
        <taxon>Pseudomonadati</taxon>
        <taxon>Bacteroidota</taxon>
        <taxon>Sphingobacteriia</taxon>
        <taxon>Sphingobacteriales</taxon>
        <taxon>Sphingobacteriaceae</taxon>
        <taxon>Pseudopedobacter</taxon>
    </lineage>
</organism>
<feature type="region of interest" description="Disordered" evidence="1">
    <location>
        <begin position="130"/>
        <end position="149"/>
    </location>
</feature>
<evidence type="ECO:0000313" key="3">
    <source>
        <dbReference type="Proteomes" id="UP000249645"/>
    </source>
</evidence>
<protein>
    <submittedName>
        <fullName evidence="2">Uncharacterized protein</fullName>
    </submittedName>
</protein>
<accession>A0A2W5GQ01</accession>
<evidence type="ECO:0000256" key="1">
    <source>
        <dbReference type="SAM" id="MobiDB-lite"/>
    </source>
</evidence>
<gene>
    <name evidence="2" type="ORF">DI598_13415</name>
</gene>
<dbReference type="AlphaFoldDB" id="A0A2W5GQ01"/>
<dbReference type="Proteomes" id="UP000249645">
    <property type="component" value="Unassembled WGS sequence"/>
</dbReference>
<dbReference type="EMBL" id="QFOI01000271">
    <property type="protein sequence ID" value="PZP45322.1"/>
    <property type="molecule type" value="Genomic_DNA"/>
</dbReference>
<comment type="caution">
    <text evidence="2">The sequence shown here is derived from an EMBL/GenBank/DDBJ whole genome shotgun (WGS) entry which is preliminary data.</text>
</comment>
<reference evidence="2 3" key="1">
    <citation type="submission" date="2017-11" db="EMBL/GenBank/DDBJ databases">
        <title>Infants hospitalized years apart are colonized by the same room-sourced microbial strains.</title>
        <authorList>
            <person name="Brooks B."/>
            <person name="Olm M.R."/>
            <person name="Firek B.A."/>
            <person name="Baker R."/>
            <person name="Thomas B.C."/>
            <person name="Morowitz M.J."/>
            <person name="Banfield J.F."/>
        </authorList>
    </citation>
    <scope>NUCLEOTIDE SEQUENCE [LARGE SCALE GENOMIC DNA]</scope>
    <source>
        <strain evidence="2">S2_009_000_R2_76</strain>
    </source>
</reference>
<evidence type="ECO:0000313" key="2">
    <source>
        <dbReference type="EMBL" id="PZP45322.1"/>
    </source>
</evidence>
<proteinExistence type="predicted"/>